<feature type="non-terminal residue" evidence="2">
    <location>
        <position position="1"/>
    </location>
</feature>
<evidence type="ECO:0000313" key="3">
    <source>
        <dbReference type="Proteomes" id="UP001054945"/>
    </source>
</evidence>
<dbReference type="AlphaFoldDB" id="A0AAV4TKU6"/>
<reference evidence="2 3" key="1">
    <citation type="submission" date="2021-06" db="EMBL/GenBank/DDBJ databases">
        <title>Caerostris extrusa draft genome.</title>
        <authorList>
            <person name="Kono N."/>
            <person name="Arakawa K."/>
        </authorList>
    </citation>
    <scope>NUCLEOTIDE SEQUENCE [LARGE SCALE GENOMIC DNA]</scope>
</reference>
<comment type="caution">
    <text evidence="2">The sequence shown here is derived from an EMBL/GenBank/DDBJ whole genome shotgun (WGS) entry which is preliminary data.</text>
</comment>
<feature type="compositionally biased region" description="Low complexity" evidence="1">
    <location>
        <begin position="193"/>
        <end position="204"/>
    </location>
</feature>
<proteinExistence type="predicted"/>
<gene>
    <name evidence="2" type="ORF">CEXT_658092</name>
</gene>
<keyword evidence="3" id="KW-1185">Reference proteome</keyword>
<evidence type="ECO:0000256" key="1">
    <source>
        <dbReference type="SAM" id="MobiDB-lite"/>
    </source>
</evidence>
<feature type="region of interest" description="Disordered" evidence="1">
    <location>
        <begin position="193"/>
        <end position="234"/>
    </location>
</feature>
<sequence length="311" mass="34601">CDCGQTSFSCVMDSVKKGKICDCHPGYFEVNGYCTGCSCGDNSYGCYSTMYTSRMCLCHRGYTSFNGYCRECFCGDHSYACIIDWLKGKVCHCHPGYVEMDGYCMDPNSTEKPMTKSYTSTPRALISTETLITKRNLHQLLKNVIVEKIRTQCLCGEHSYSCAIDPIKGKMCLCVPGYVYIPGSYCTASSTTTLPSTTRLTSTSQGSTEYRNTNTPVPTSRGSTEYRYTNTPVPTSRGSTEYRYTNTPCPLHEVCYCGVNSYSCVFHWRYGKLCHCHPGYVQINDYCSESSSTEYPVPLATGPLHEIATVV</sequence>
<protein>
    <recommendedName>
        <fullName evidence="4">EGF-like domain-containing protein</fullName>
    </recommendedName>
</protein>
<dbReference type="Proteomes" id="UP001054945">
    <property type="component" value="Unassembled WGS sequence"/>
</dbReference>
<accession>A0AAV4TKU6</accession>
<feature type="compositionally biased region" description="Polar residues" evidence="1">
    <location>
        <begin position="205"/>
        <end position="234"/>
    </location>
</feature>
<evidence type="ECO:0008006" key="4">
    <source>
        <dbReference type="Google" id="ProtNLM"/>
    </source>
</evidence>
<name>A0AAV4TKU6_CAEEX</name>
<evidence type="ECO:0000313" key="2">
    <source>
        <dbReference type="EMBL" id="GIY44583.1"/>
    </source>
</evidence>
<organism evidence="2 3">
    <name type="scientific">Caerostris extrusa</name>
    <name type="common">Bark spider</name>
    <name type="synonym">Caerostris bankana</name>
    <dbReference type="NCBI Taxonomy" id="172846"/>
    <lineage>
        <taxon>Eukaryota</taxon>
        <taxon>Metazoa</taxon>
        <taxon>Ecdysozoa</taxon>
        <taxon>Arthropoda</taxon>
        <taxon>Chelicerata</taxon>
        <taxon>Arachnida</taxon>
        <taxon>Araneae</taxon>
        <taxon>Araneomorphae</taxon>
        <taxon>Entelegynae</taxon>
        <taxon>Araneoidea</taxon>
        <taxon>Araneidae</taxon>
        <taxon>Caerostris</taxon>
    </lineage>
</organism>
<dbReference type="EMBL" id="BPLR01011164">
    <property type="protein sequence ID" value="GIY44583.1"/>
    <property type="molecule type" value="Genomic_DNA"/>
</dbReference>